<gene>
    <name evidence="2" type="ORF">M514_17280</name>
</gene>
<sequence length="224" mass="25356">MDHLENSVTTFLVIQFLVWDRNRQSSSKPPCPFELKVVLFRYCHGTVGSGCTVEVDESLFGKRKSNRGSMLDRSGFLVACAAKRENASWNQWMTIGSSTLVPVIQRHVLPGSTVITDECAVMPIWQTTPGKKIAVRAILLKCKPVKHNPAKLTNTRTTYEYIYLMKERAIRSHRPFKSAGVCIIRILNHKSPERSKCRISQNRERSGSRMDRGFEDEIPGSSKS</sequence>
<protein>
    <recommendedName>
        <fullName evidence="3">ISXO2-like transposase domain-containing protein</fullName>
    </recommendedName>
</protein>
<dbReference type="EMBL" id="KL367487">
    <property type="protein sequence ID" value="KFD70487.1"/>
    <property type="molecule type" value="Genomic_DNA"/>
</dbReference>
<evidence type="ECO:0000313" key="2">
    <source>
        <dbReference type="EMBL" id="KFD70487.1"/>
    </source>
</evidence>
<reference evidence="2" key="1">
    <citation type="journal article" date="2014" name="Nat. Genet.">
        <title>Genome and transcriptome of the porcine whipworm Trichuris suis.</title>
        <authorList>
            <person name="Jex A.R."/>
            <person name="Nejsum P."/>
            <person name="Schwarz E.M."/>
            <person name="Hu L."/>
            <person name="Young N.D."/>
            <person name="Hall R.S."/>
            <person name="Korhonen P.K."/>
            <person name="Liao S."/>
            <person name="Thamsborg S."/>
            <person name="Xia J."/>
            <person name="Xu P."/>
            <person name="Wang S."/>
            <person name="Scheerlinck J.P."/>
            <person name="Hofmann A."/>
            <person name="Sternberg P.W."/>
            <person name="Wang J."/>
            <person name="Gasser R.B."/>
        </authorList>
    </citation>
    <scope>NUCLEOTIDE SEQUENCE [LARGE SCALE GENOMIC DNA]</scope>
    <source>
        <strain evidence="2">DCEP-RM93F</strain>
    </source>
</reference>
<proteinExistence type="predicted"/>
<name>A0A085NLZ1_9BILA</name>
<dbReference type="Proteomes" id="UP000030758">
    <property type="component" value="Unassembled WGS sequence"/>
</dbReference>
<evidence type="ECO:0000256" key="1">
    <source>
        <dbReference type="SAM" id="MobiDB-lite"/>
    </source>
</evidence>
<evidence type="ECO:0008006" key="3">
    <source>
        <dbReference type="Google" id="ProtNLM"/>
    </source>
</evidence>
<accession>A0A085NLZ1</accession>
<feature type="region of interest" description="Disordered" evidence="1">
    <location>
        <begin position="194"/>
        <end position="224"/>
    </location>
</feature>
<organism evidence="2">
    <name type="scientific">Trichuris suis</name>
    <name type="common">pig whipworm</name>
    <dbReference type="NCBI Taxonomy" id="68888"/>
    <lineage>
        <taxon>Eukaryota</taxon>
        <taxon>Metazoa</taxon>
        <taxon>Ecdysozoa</taxon>
        <taxon>Nematoda</taxon>
        <taxon>Enoplea</taxon>
        <taxon>Dorylaimia</taxon>
        <taxon>Trichinellida</taxon>
        <taxon>Trichuridae</taxon>
        <taxon>Trichuris</taxon>
    </lineage>
</organism>
<feature type="compositionally biased region" description="Basic and acidic residues" evidence="1">
    <location>
        <begin position="194"/>
        <end position="215"/>
    </location>
</feature>
<dbReference type="AlphaFoldDB" id="A0A085NLZ1"/>